<evidence type="ECO:0000313" key="2">
    <source>
        <dbReference type="EMBL" id="KAF2891401.1"/>
    </source>
</evidence>
<dbReference type="OrthoDB" id="6766586at2759"/>
<dbReference type="PANTHER" id="PTHR10773">
    <property type="entry name" value="DNA-DIRECTED RNA POLYMERASES I, II, AND III SUBUNIT RPABC2"/>
    <property type="match status" value="1"/>
</dbReference>
<reference evidence="2" key="1">
    <citation type="submission" date="2019-08" db="EMBL/GenBank/DDBJ databases">
        <title>The genome of the North American firefly Photinus pyralis.</title>
        <authorList>
            <consortium name="Photinus pyralis genome working group"/>
            <person name="Fallon T.R."/>
            <person name="Sander Lower S.E."/>
            <person name="Weng J.-K."/>
        </authorList>
    </citation>
    <scope>NUCLEOTIDE SEQUENCE</scope>
    <source>
        <strain evidence="2">TRF0915ILg1</strain>
        <tissue evidence="2">Whole body</tissue>
    </source>
</reference>
<feature type="compositionally biased region" description="Basic residues" evidence="1">
    <location>
        <begin position="54"/>
        <end position="67"/>
    </location>
</feature>
<feature type="compositionally biased region" description="Polar residues" evidence="1">
    <location>
        <begin position="17"/>
        <end position="30"/>
    </location>
</feature>
<feature type="region of interest" description="Disordered" evidence="1">
    <location>
        <begin position="1"/>
        <end position="42"/>
    </location>
</feature>
<accession>A0A8K0CUB3</accession>
<protein>
    <submittedName>
        <fullName evidence="2">Uncharacterized protein</fullName>
    </submittedName>
</protein>
<proteinExistence type="predicted"/>
<name>A0A8K0CUB3_IGNLU</name>
<comment type="caution">
    <text evidence="2">The sequence shown here is derived from an EMBL/GenBank/DDBJ whole genome shotgun (WGS) entry which is preliminary data.</text>
</comment>
<feature type="region of interest" description="Disordered" evidence="1">
    <location>
        <begin position="48"/>
        <end position="67"/>
    </location>
</feature>
<organism evidence="2 3">
    <name type="scientific">Ignelater luminosus</name>
    <name type="common">Cucubano</name>
    <name type="synonym">Pyrophorus luminosus</name>
    <dbReference type="NCBI Taxonomy" id="2038154"/>
    <lineage>
        <taxon>Eukaryota</taxon>
        <taxon>Metazoa</taxon>
        <taxon>Ecdysozoa</taxon>
        <taxon>Arthropoda</taxon>
        <taxon>Hexapoda</taxon>
        <taxon>Insecta</taxon>
        <taxon>Pterygota</taxon>
        <taxon>Neoptera</taxon>
        <taxon>Endopterygota</taxon>
        <taxon>Coleoptera</taxon>
        <taxon>Polyphaga</taxon>
        <taxon>Elateriformia</taxon>
        <taxon>Elateroidea</taxon>
        <taxon>Elateridae</taxon>
        <taxon>Agrypninae</taxon>
        <taxon>Pyrophorini</taxon>
        <taxon>Ignelater</taxon>
    </lineage>
</organism>
<dbReference type="EMBL" id="VTPC01033055">
    <property type="protein sequence ID" value="KAF2891401.1"/>
    <property type="molecule type" value="Genomic_DNA"/>
</dbReference>
<evidence type="ECO:0000313" key="3">
    <source>
        <dbReference type="Proteomes" id="UP000801492"/>
    </source>
</evidence>
<gene>
    <name evidence="2" type="ORF">ILUMI_14772</name>
</gene>
<dbReference type="AlphaFoldDB" id="A0A8K0CUB3"/>
<keyword evidence="3" id="KW-1185">Reference proteome</keyword>
<evidence type="ECO:0000256" key="1">
    <source>
        <dbReference type="SAM" id="MobiDB-lite"/>
    </source>
</evidence>
<sequence>MEESDAKDDPYNLIDMIQTNEGSISTSSGDTQEETVEESVSRQAEVNLNERANTKKRVAGPVNKSRKRKRDCNTWACNVRKKKHNNGEEYISSRKKLVPAKKIENSKNCVRKCHYKCSQKISDTERKEIFREYYALSAEAKKCLSWHLHQNASLKSEGKARIMKIQEGKYLFCTEFNIRFQNCVCELNKLCTEDDRLTDKDKNHILEKNATREERQNNRDGKTAVLTFDLQNVLTCTKAEISKFFYKSKLSVYNFTPDLSITKQVYCALWSEHLIGRKGNDLASAFYKILQNVIEDHPNLEEIIL</sequence>
<dbReference type="Proteomes" id="UP000801492">
    <property type="component" value="Unassembled WGS sequence"/>
</dbReference>
<dbReference type="PANTHER" id="PTHR10773:SF19">
    <property type="match status" value="1"/>
</dbReference>